<evidence type="ECO:0000313" key="7">
    <source>
        <dbReference type="Proteomes" id="UP000628840"/>
    </source>
</evidence>
<proteinExistence type="inferred from homology"/>
<evidence type="ECO:0000313" key="6">
    <source>
        <dbReference type="EMBL" id="GGL42063.1"/>
    </source>
</evidence>
<organism evidence="6 7">
    <name type="scientific">Halarchaeum grantii</name>
    <dbReference type="NCBI Taxonomy" id="1193105"/>
    <lineage>
        <taxon>Archaea</taxon>
        <taxon>Methanobacteriati</taxon>
        <taxon>Methanobacteriota</taxon>
        <taxon>Stenosarchaea group</taxon>
        <taxon>Halobacteria</taxon>
        <taxon>Halobacteriales</taxon>
        <taxon>Halobacteriaceae</taxon>
    </lineage>
</organism>
<comment type="similarity">
    <text evidence="2">Belongs to the bacterial solute-binding protein 2 family.</text>
</comment>
<gene>
    <name evidence="6" type="ORF">GCM10009037_26980</name>
</gene>
<comment type="subcellular location">
    <subcellularLocation>
        <location evidence="1">Cell envelope</location>
    </subcellularLocation>
</comment>
<keyword evidence="7" id="KW-1185">Reference proteome</keyword>
<evidence type="ECO:0000256" key="4">
    <source>
        <dbReference type="SAM" id="MobiDB-lite"/>
    </source>
</evidence>
<feature type="region of interest" description="Disordered" evidence="4">
    <location>
        <begin position="39"/>
        <end position="58"/>
    </location>
</feature>
<dbReference type="PANTHER" id="PTHR46847">
    <property type="entry name" value="D-ALLOSE-BINDING PERIPLASMIC PROTEIN-RELATED"/>
    <property type="match status" value="1"/>
</dbReference>
<dbReference type="GO" id="GO:0030246">
    <property type="term" value="F:carbohydrate binding"/>
    <property type="evidence" value="ECO:0007669"/>
    <property type="project" value="UniProtKB-ARBA"/>
</dbReference>
<accession>A0A830F064</accession>
<dbReference type="SUPFAM" id="SSF53822">
    <property type="entry name" value="Periplasmic binding protein-like I"/>
    <property type="match status" value="1"/>
</dbReference>
<reference evidence="6 7" key="1">
    <citation type="journal article" date="2019" name="Int. J. Syst. Evol. Microbiol.">
        <title>The Global Catalogue of Microorganisms (GCM) 10K type strain sequencing project: providing services to taxonomists for standard genome sequencing and annotation.</title>
        <authorList>
            <consortium name="The Broad Institute Genomics Platform"/>
            <consortium name="The Broad Institute Genome Sequencing Center for Infectious Disease"/>
            <person name="Wu L."/>
            <person name="Ma J."/>
        </authorList>
    </citation>
    <scope>NUCLEOTIDE SEQUENCE [LARGE SCALE GENOMIC DNA]</scope>
    <source>
        <strain evidence="6 7">JCM 19585</strain>
    </source>
</reference>
<dbReference type="AlphaFoldDB" id="A0A830F064"/>
<keyword evidence="3" id="KW-0732">Signal</keyword>
<dbReference type="InterPro" id="IPR028082">
    <property type="entry name" value="Peripla_BP_I"/>
</dbReference>
<evidence type="ECO:0000259" key="5">
    <source>
        <dbReference type="Pfam" id="PF13407"/>
    </source>
</evidence>
<evidence type="ECO:0000256" key="1">
    <source>
        <dbReference type="ARBA" id="ARBA00004196"/>
    </source>
</evidence>
<dbReference type="PANTHER" id="PTHR46847:SF1">
    <property type="entry name" value="D-ALLOSE-BINDING PERIPLASMIC PROTEIN-RELATED"/>
    <property type="match status" value="1"/>
</dbReference>
<protein>
    <recommendedName>
        <fullName evidence="5">Periplasmic binding protein domain-containing protein</fullName>
    </recommendedName>
</protein>
<dbReference type="InterPro" id="IPR025997">
    <property type="entry name" value="SBP_2_dom"/>
</dbReference>
<dbReference type="Proteomes" id="UP000628840">
    <property type="component" value="Unassembled WGS sequence"/>
</dbReference>
<sequence>MRSMDNNYKYGSTGQRRRQYLKGVGGVVGAGAITTLAGCSSDGGSGGDGTTTSSGGSGGYNQPIDKAFLSPDSLKIDLWKAFLSGMKEAADDFGMTGSAQDHGGQLSKQISQIQGAITSGADMVAATAPSDAGVQSIAETAVDGGVPFFEYWSMGKWLFPSKIGPEFVQYQIPETFKAGAIPAKILFEEMGGEGNYVAILGPKGHIGSYRVEGMKMAQEDYPDITLLGSQYSGGWTRQKGREVMSSFIANHGDDIDGVYCNNGTLGLGAATVLSENDMAIPFTGFDGALSNIEYINNNGPDSGEPYQVQEQAAPPFWQGGWAVAKAWDWLHGWRPSIPERMMWTRTLTVLNPGLDQSKFSDLDTTFATPDKYNSVAYSDGHSPYDWKLASVHESGEDWDPQHALAPIRKSEWNQLKWDESNKPNDLSVPSEYDDADLFDQVAEDYHQRNVNGNNPYL</sequence>
<dbReference type="Pfam" id="PF13407">
    <property type="entry name" value="Peripla_BP_4"/>
    <property type="match status" value="1"/>
</dbReference>
<dbReference type="CDD" id="cd01536">
    <property type="entry name" value="PBP1_ABC_sugar_binding-like"/>
    <property type="match status" value="1"/>
</dbReference>
<dbReference type="EMBL" id="BMPF01000005">
    <property type="protein sequence ID" value="GGL42063.1"/>
    <property type="molecule type" value="Genomic_DNA"/>
</dbReference>
<name>A0A830F064_9EURY</name>
<feature type="domain" description="Periplasmic binding protein" evidence="5">
    <location>
        <begin position="69"/>
        <end position="301"/>
    </location>
</feature>
<evidence type="ECO:0000256" key="3">
    <source>
        <dbReference type="ARBA" id="ARBA00022729"/>
    </source>
</evidence>
<dbReference type="Gene3D" id="3.40.50.2300">
    <property type="match status" value="2"/>
</dbReference>
<evidence type="ECO:0000256" key="2">
    <source>
        <dbReference type="ARBA" id="ARBA00007639"/>
    </source>
</evidence>
<comment type="caution">
    <text evidence="6">The sequence shown here is derived from an EMBL/GenBank/DDBJ whole genome shotgun (WGS) entry which is preliminary data.</text>
</comment>
<feature type="compositionally biased region" description="Gly residues" evidence="4">
    <location>
        <begin position="41"/>
        <end position="58"/>
    </location>
</feature>